<accession>A0A6N2RIJ4</accession>
<proteinExistence type="predicted"/>
<protein>
    <submittedName>
        <fullName evidence="1">Uncharacterized protein</fullName>
    </submittedName>
</protein>
<sequence>MGFIKRRDPNKHPGFLTTSVARYSAMYPVNESPEHAVGRCLDFWNRFGARGETPGYREELALHGWTGTEIIIGSDLKELLWSGISDDWVNIAPRLFPQKLKRSMIGRNRILVAARRASAEGEFFTELYCTPSDIIANNDSILNDVLYVTLHQFEEEYQSTGLLRGGATYFYADDLPKDHFLETQNIYCIHRDVKRRRKGKI</sequence>
<reference evidence="1" key="1">
    <citation type="submission" date="2019-11" db="EMBL/GenBank/DDBJ databases">
        <authorList>
            <person name="Feng L."/>
        </authorList>
    </citation>
    <scope>NUCLEOTIDE SEQUENCE</scope>
    <source>
        <strain evidence="1">AodontolyticusLFYP35</strain>
    </source>
</reference>
<gene>
    <name evidence="1" type="ORF">AOLFYP35_00344</name>
</gene>
<name>A0A6N2RIJ4_9ACTO</name>
<evidence type="ECO:0000313" key="1">
    <source>
        <dbReference type="EMBL" id="VYS79921.1"/>
    </source>
</evidence>
<dbReference type="AlphaFoldDB" id="A0A6N2RIJ4"/>
<dbReference type="EMBL" id="CACRSM010000002">
    <property type="protein sequence ID" value="VYS79921.1"/>
    <property type="molecule type" value="Genomic_DNA"/>
</dbReference>
<organism evidence="1">
    <name type="scientific">Schaalia odontolytica</name>
    <dbReference type="NCBI Taxonomy" id="1660"/>
    <lineage>
        <taxon>Bacteria</taxon>
        <taxon>Bacillati</taxon>
        <taxon>Actinomycetota</taxon>
        <taxon>Actinomycetes</taxon>
        <taxon>Actinomycetales</taxon>
        <taxon>Actinomycetaceae</taxon>
        <taxon>Schaalia</taxon>
    </lineage>
</organism>